<dbReference type="Proteomes" id="UP000799753">
    <property type="component" value="Unassembled WGS sequence"/>
</dbReference>
<gene>
    <name evidence="4" type="ORF">P280DRAFT_495252</name>
</gene>
<keyword evidence="1" id="KW-0479">Metal-binding</keyword>
<dbReference type="InterPro" id="IPR008922">
    <property type="entry name" value="Di-copper_centre_dom_sf"/>
</dbReference>
<evidence type="ECO:0000259" key="3">
    <source>
        <dbReference type="PROSITE" id="PS00498"/>
    </source>
</evidence>
<organism evidence="4 5">
    <name type="scientific">Massarina eburnea CBS 473.64</name>
    <dbReference type="NCBI Taxonomy" id="1395130"/>
    <lineage>
        <taxon>Eukaryota</taxon>
        <taxon>Fungi</taxon>
        <taxon>Dikarya</taxon>
        <taxon>Ascomycota</taxon>
        <taxon>Pezizomycotina</taxon>
        <taxon>Dothideomycetes</taxon>
        <taxon>Pleosporomycetidae</taxon>
        <taxon>Pleosporales</taxon>
        <taxon>Massarineae</taxon>
        <taxon>Massarinaceae</taxon>
        <taxon>Massarina</taxon>
    </lineage>
</organism>
<dbReference type="Gene3D" id="1.10.1280.10">
    <property type="entry name" value="Di-copper center containing domain from catechol oxidase"/>
    <property type="match status" value="1"/>
</dbReference>
<proteinExistence type="predicted"/>
<protein>
    <submittedName>
        <fullName evidence="4">Di-copper centre-containing protein</fullName>
    </submittedName>
</protein>
<dbReference type="InterPro" id="IPR002227">
    <property type="entry name" value="Tyrosinase_Cu-bd"/>
</dbReference>
<evidence type="ECO:0000256" key="2">
    <source>
        <dbReference type="ARBA" id="ARBA00023002"/>
    </source>
</evidence>
<dbReference type="AlphaFoldDB" id="A0A6A6SBX8"/>
<keyword evidence="5" id="KW-1185">Reference proteome</keyword>
<accession>A0A6A6SBX8</accession>
<dbReference type="GO" id="GO:0046872">
    <property type="term" value="F:metal ion binding"/>
    <property type="evidence" value="ECO:0007669"/>
    <property type="project" value="UniProtKB-KW"/>
</dbReference>
<evidence type="ECO:0000313" key="5">
    <source>
        <dbReference type="Proteomes" id="UP000799753"/>
    </source>
</evidence>
<dbReference type="EMBL" id="MU006777">
    <property type="protein sequence ID" value="KAF2645366.1"/>
    <property type="molecule type" value="Genomic_DNA"/>
</dbReference>
<dbReference type="PROSITE" id="PS00498">
    <property type="entry name" value="TYROSINASE_2"/>
    <property type="match status" value="1"/>
</dbReference>
<dbReference type="GO" id="GO:0016491">
    <property type="term" value="F:oxidoreductase activity"/>
    <property type="evidence" value="ECO:0007669"/>
    <property type="project" value="UniProtKB-KW"/>
</dbReference>
<keyword evidence="2" id="KW-0560">Oxidoreductase</keyword>
<dbReference type="Pfam" id="PF00264">
    <property type="entry name" value="Tyrosinase"/>
    <property type="match status" value="1"/>
</dbReference>
<evidence type="ECO:0000256" key="1">
    <source>
        <dbReference type="ARBA" id="ARBA00022723"/>
    </source>
</evidence>
<name>A0A6A6SBX8_9PLEO</name>
<dbReference type="PANTHER" id="PTHR11474:SF125">
    <property type="entry name" value="N-ACETYL-6-HYDROXYTRYPTOPHAN OXIDASE IVOB-RELATED"/>
    <property type="match status" value="1"/>
</dbReference>
<dbReference type="PRINTS" id="PR00092">
    <property type="entry name" value="TYROSINASE"/>
</dbReference>
<dbReference type="InterPro" id="IPR050316">
    <property type="entry name" value="Tyrosinase/Hemocyanin"/>
</dbReference>
<dbReference type="OrthoDB" id="6132182at2759"/>
<sequence length="360" mass="40081">MPYCLCSRPFLTQIILSSLNRHHELKNETACTTDKIGTRKSWSVLTTQQRKEYLQAVKCIHSLPNKVCNERVPGARSRADDFTAAHINQTNFIHNSGLLLPWHRQFVWSYEKTLREECRYTGYLPYWDWSEFSHDQRSSPVFDGSDTSFGSDGAFVLRPTPNTTFSPPGLPIQLPVSRPNGIGGGCIVSTGGLPSNFTINLGPVAPANNTPDNTYGYKYNPRCLKRDFLPGLSASNLAYANVSALLQLQSIHEFRAVFDGVMHPASHSNIGGDLFDLFSSPTDPAFYLLHSQIDRLWAIWQGQDFASRTYGIDGTVTFLNLPASPNATLATVMHLFEAGGDMPISEAMSTFGGEYCYQYE</sequence>
<evidence type="ECO:0000313" key="4">
    <source>
        <dbReference type="EMBL" id="KAF2645366.1"/>
    </source>
</evidence>
<dbReference type="PANTHER" id="PTHR11474">
    <property type="entry name" value="TYROSINASE FAMILY MEMBER"/>
    <property type="match status" value="1"/>
</dbReference>
<reference evidence="4" key="1">
    <citation type="journal article" date="2020" name="Stud. Mycol.">
        <title>101 Dothideomycetes genomes: a test case for predicting lifestyles and emergence of pathogens.</title>
        <authorList>
            <person name="Haridas S."/>
            <person name="Albert R."/>
            <person name="Binder M."/>
            <person name="Bloem J."/>
            <person name="Labutti K."/>
            <person name="Salamov A."/>
            <person name="Andreopoulos B."/>
            <person name="Baker S."/>
            <person name="Barry K."/>
            <person name="Bills G."/>
            <person name="Bluhm B."/>
            <person name="Cannon C."/>
            <person name="Castanera R."/>
            <person name="Culley D."/>
            <person name="Daum C."/>
            <person name="Ezra D."/>
            <person name="Gonzalez J."/>
            <person name="Henrissat B."/>
            <person name="Kuo A."/>
            <person name="Liang C."/>
            <person name="Lipzen A."/>
            <person name="Lutzoni F."/>
            <person name="Magnuson J."/>
            <person name="Mondo S."/>
            <person name="Nolan M."/>
            <person name="Ohm R."/>
            <person name="Pangilinan J."/>
            <person name="Park H.-J."/>
            <person name="Ramirez L."/>
            <person name="Alfaro M."/>
            <person name="Sun H."/>
            <person name="Tritt A."/>
            <person name="Yoshinaga Y."/>
            <person name="Zwiers L.-H."/>
            <person name="Turgeon B."/>
            <person name="Goodwin S."/>
            <person name="Spatafora J."/>
            <person name="Crous P."/>
            <person name="Grigoriev I."/>
        </authorList>
    </citation>
    <scope>NUCLEOTIDE SEQUENCE</scope>
    <source>
        <strain evidence="4">CBS 473.64</strain>
    </source>
</reference>
<dbReference type="SUPFAM" id="SSF48056">
    <property type="entry name" value="Di-copper centre-containing domain"/>
    <property type="match status" value="1"/>
</dbReference>
<feature type="domain" description="Tyrosinase copper-binding" evidence="3">
    <location>
        <begin position="283"/>
        <end position="294"/>
    </location>
</feature>